<feature type="region of interest" description="Disordered" evidence="5">
    <location>
        <begin position="273"/>
        <end position="330"/>
    </location>
</feature>
<dbReference type="InterPro" id="IPR017871">
    <property type="entry name" value="ABC_transporter-like_CS"/>
</dbReference>
<dbReference type="GO" id="GO:0016887">
    <property type="term" value="F:ATP hydrolysis activity"/>
    <property type="evidence" value="ECO:0007669"/>
    <property type="project" value="InterPro"/>
</dbReference>
<keyword evidence="4 7" id="KW-0067">ATP-binding</keyword>
<evidence type="ECO:0000256" key="1">
    <source>
        <dbReference type="ARBA" id="ARBA00005417"/>
    </source>
</evidence>
<dbReference type="InterPro" id="IPR003439">
    <property type="entry name" value="ABC_transporter-like_ATP-bd"/>
</dbReference>
<organism evidence="7 8">
    <name type="scientific">Clavibacter tessellarius</name>
    <dbReference type="NCBI Taxonomy" id="31965"/>
    <lineage>
        <taxon>Bacteria</taxon>
        <taxon>Bacillati</taxon>
        <taxon>Actinomycetota</taxon>
        <taxon>Actinomycetes</taxon>
        <taxon>Micrococcales</taxon>
        <taxon>Microbacteriaceae</taxon>
        <taxon>Clavibacter</taxon>
    </lineage>
</organism>
<dbReference type="NCBIfam" id="NF008453">
    <property type="entry name" value="PRK11308.1"/>
    <property type="match status" value="2"/>
</dbReference>
<keyword evidence="2" id="KW-0813">Transport</keyword>
<dbReference type="EMBL" id="MZMQ01000001">
    <property type="protein sequence ID" value="OQJ63901.1"/>
    <property type="molecule type" value="Genomic_DNA"/>
</dbReference>
<protein>
    <submittedName>
        <fullName evidence="7">ABC transporter ATP-binding protein</fullName>
    </submittedName>
</protein>
<evidence type="ECO:0000259" key="6">
    <source>
        <dbReference type="PROSITE" id="PS50893"/>
    </source>
</evidence>
<dbReference type="InterPro" id="IPR003593">
    <property type="entry name" value="AAA+_ATPase"/>
</dbReference>
<dbReference type="PROSITE" id="PS50893">
    <property type="entry name" value="ABC_TRANSPORTER_2"/>
    <property type="match status" value="2"/>
</dbReference>
<keyword evidence="3" id="KW-0547">Nucleotide-binding</keyword>
<dbReference type="GO" id="GO:0015833">
    <property type="term" value="P:peptide transport"/>
    <property type="evidence" value="ECO:0007669"/>
    <property type="project" value="InterPro"/>
</dbReference>
<dbReference type="InterPro" id="IPR050319">
    <property type="entry name" value="ABC_transp_ATP-bind"/>
</dbReference>
<accession>A0A225CGN7</accession>
<dbReference type="SUPFAM" id="SSF52540">
    <property type="entry name" value="P-loop containing nucleoside triphosphate hydrolases"/>
    <property type="match status" value="2"/>
</dbReference>
<sequence length="590" mass="61498">MSGRAPDDGVPPAAPAVPLALRVEDLRVSFGGVRVVHGVSLRIAPGECLALVGTSGSGKSVTARSLLGLAGAGAHVEAGALEVGGRDLRAATPRAWRRVRGSGVGLVLQDALSSLDPLRPIGREIGDPLRLHGMRDARARQARVVELLERVGMPDPGMRARQRSGELSGGLRQRALLAAAIALDPPLLVADEPTTALDATVQARIFDLLAELRAAGQATLLVSHDLAVVARLADRVAVMHDGRVVEEGPTADVLRAPAHRRTRALVAAVPTGVPRGVPLSEERRAAAAPASPGVASPGVASPGVASPGVASPGPDDHDAPRPAPTPPADHRVVLRAAGVTRAYRGPGGSVRTAVDDVSLEVRRGRTLGLVGGSGSGKTTVARLLLALEEPDTGVVTLDGEPWSGIPERDRHARRPRVGAVYQDPLASFDPRWTVERVLRDALAVADLRGPDVRDTPCTLLAQVGLEPALLGRRPARLSGGQRQRVAIARALAARPDVLICDEPVSALDIAVQAQVLDLLDELQRRLGLGLLLISHDLGVVAHMSDEVAVMSEGRVVERGSAEDVLARPAHPVTRALLDAVPRLDPDAAAR</sequence>
<evidence type="ECO:0000313" key="8">
    <source>
        <dbReference type="Proteomes" id="UP000215316"/>
    </source>
</evidence>
<dbReference type="CDD" id="cd03257">
    <property type="entry name" value="ABC_NikE_OppD_transporters"/>
    <property type="match status" value="2"/>
</dbReference>
<evidence type="ECO:0000256" key="3">
    <source>
        <dbReference type="ARBA" id="ARBA00022741"/>
    </source>
</evidence>
<evidence type="ECO:0000313" key="7">
    <source>
        <dbReference type="EMBL" id="OQJ63901.1"/>
    </source>
</evidence>
<dbReference type="OrthoDB" id="4008250at2"/>
<proteinExistence type="inferred from homology"/>
<dbReference type="PROSITE" id="PS00211">
    <property type="entry name" value="ABC_TRANSPORTER_1"/>
    <property type="match status" value="1"/>
</dbReference>
<dbReference type="PANTHER" id="PTHR43776:SF7">
    <property type="entry name" value="D,D-DIPEPTIDE TRANSPORT ATP-BINDING PROTEIN DDPF-RELATED"/>
    <property type="match status" value="1"/>
</dbReference>
<dbReference type="NCBIfam" id="NF007739">
    <property type="entry name" value="PRK10419.1"/>
    <property type="match status" value="2"/>
</dbReference>
<dbReference type="Pfam" id="PF00005">
    <property type="entry name" value="ABC_tran"/>
    <property type="match status" value="2"/>
</dbReference>
<dbReference type="Proteomes" id="UP000215316">
    <property type="component" value="Unassembled WGS sequence"/>
</dbReference>
<evidence type="ECO:0000256" key="5">
    <source>
        <dbReference type="SAM" id="MobiDB-lite"/>
    </source>
</evidence>
<dbReference type="RefSeq" id="WP_094130474.1">
    <property type="nucleotide sequence ID" value="NZ_CP040788.1"/>
</dbReference>
<dbReference type="InterPro" id="IPR027417">
    <property type="entry name" value="P-loop_NTPase"/>
</dbReference>
<name>A0A225CGN7_9MICO</name>
<dbReference type="PANTHER" id="PTHR43776">
    <property type="entry name" value="TRANSPORT ATP-BINDING PROTEIN"/>
    <property type="match status" value="1"/>
</dbReference>
<evidence type="ECO:0000256" key="4">
    <source>
        <dbReference type="ARBA" id="ARBA00022840"/>
    </source>
</evidence>
<keyword evidence="8" id="KW-1185">Reference proteome</keyword>
<dbReference type="Gene3D" id="3.40.50.300">
    <property type="entry name" value="P-loop containing nucleotide triphosphate hydrolases"/>
    <property type="match status" value="2"/>
</dbReference>
<evidence type="ECO:0000256" key="2">
    <source>
        <dbReference type="ARBA" id="ARBA00022448"/>
    </source>
</evidence>
<dbReference type="GO" id="GO:0055085">
    <property type="term" value="P:transmembrane transport"/>
    <property type="evidence" value="ECO:0007669"/>
    <property type="project" value="UniProtKB-ARBA"/>
</dbReference>
<feature type="domain" description="ABC transporter" evidence="6">
    <location>
        <begin position="21"/>
        <end position="266"/>
    </location>
</feature>
<comment type="caution">
    <text evidence="7">The sequence shown here is derived from an EMBL/GenBank/DDBJ whole genome shotgun (WGS) entry which is preliminary data.</text>
</comment>
<dbReference type="Pfam" id="PF08352">
    <property type="entry name" value="oligo_HPY"/>
    <property type="match status" value="2"/>
</dbReference>
<dbReference type="SMART" id="SM00382">
    <property type="entry name" value="AAA"/>
    <property type="match status" value="2"/>
</dbReference>
<feature type="domain" description="ABC transporter" evidence="6">
    <location>
        <begin position="334"/>
        <end position="577"/>
    </location>
</feature>
<gene>
    <name evidence="7" type="ORF">B5P24_13300</name>
</gene>
<reference evidence="7" key="1">
    <citation type="submission" date="2017-08" db="EMBL/GenBank/DDBJ databases">
        <title>Genomes of multiple Clavibacter strains from different subspecies.</title>
        <authorList>
            <person name="Yuan X.-K."/>
            <person name="Li X.-S."/>
            <person name="Nie J."/>
            <person name="De Boer S.H."/>
        </authorList>
    </citation>
    <scope>NUCLEOTIDE SEQUENCE [LARGE SCALE GENOMIC DNA]</scope>
    <source>
        <strain evidence="7">ATCC 33566</strain>
    </source>
</reference>
<feature type="compositionally biased region" description="Low complexity" evidence="5">
    <location>
        <begin position="286"/>
        <end position="313"/>
    </location>
</feature>
<dbReference type="InterPro" id="IPR013563">
    <property type="entry name" value="Oligopep_ABC_C"/>
</dbReference>
<dbReference type="AlphaFoldDB" id="A0A225CGN7"/>
<comment type="similarity">
    <text evidence="1">Belongs to the ABC transporter superfamily.</text>
</comment>
<dbReference type="GO" id="GO:0005524">
    <property type="term" value="F:ATP binding"/>
    <property type="evidence" value="ECO:0007669"/>
    <property type="project" value="UniProtKB-KW"/>
</dbReference>